<evidence type="ECO:0000313" key="3">
    <source>
        <dbReference type="Proteomes" id="UP000288805"/>
    </source>
</evidence>
<comment type="caution">
    <text evidence="2">The sequence shown here is derived from an EMBL/GenBank/DDBJ whole genome shotgun (WGS) entry which is preliminary data.</text>
</comment>
<feature type="region of interest" description="Disordered" evidence="1">
    <location>
        <begin position="135"/>
        <end position="158"/>
    </location>
</feature>
<dbReference type="AlphaFoldDB" id="A0A438G5Q4"/>
<organism evidence="2 3">
    <name type="scientific">Vitis vinifera</name>
    <name type="common">Grape</name>
    <dbReference type="NCBI Taxonomy" id="29760"/>
    <lineage>
        <taxon>Eukaryota</taxon>
        <taxon>Viridiplantae</taxon>
        <taxon>Streptophyta</taxon>
        <taxon>Embryophyta</taxon>
        <taxon>Tracheophyta</taxon>
        <taxon>Spermatophyta</taxon>
        <taxon>Magnoliopsida</taxon>
        <taxon>eudicotyledons</taxon>
        <taxon>Gunneridae</taxon>
        <taxon>Pentapetalae</taxon>
        <taxon>rosids</taxon>
        <taxon>Vitales</taxon>
        <taxon>Vitaceae</taxon>
        <taxon>Viteae</taxon>
        <taxon>Vitis</taxon>
    </lineage>
</organism>
<evidence type="ECO:0000313" key="2">
    <source>
        <dbReference type="EMBL" id="RVW67542.1"/>
    </source>
</evidence>
<name>A0A438G5Q4_VITVI</name>
<feature type="compositionally biased region" description="Polar residues" evidence="1">
    <location>
        <begin position="149"/>
        <end position="158"/>
    </location>
</feature>
<dbReference type="EMBL" id="QGNW01000578">
    <property type="protein sequence ID" value="RVW67542.1"/>
    <property type="molecule type" value="Genomic_DNA"/>
</dbReference>
<accession>A0A438G5Q4</accession>
<sequence>MGRPHPNLAPFIQTNPIPVPFKKLNGTGRGRTGSRPEKRQSSGSSPSMAATGLFLSPGSPTGSDFKPSSKKDDPPTMLTLSLPRTETYENEYESPPLDSTPRDNKVASPDNQLALTFAMPENPEPMTFETLLRVGQARSSDGEAPPTGHSHQNTGVER</sequence>
<evidence type="ECO:0000256" key="1">
    <source>
        <dbReference type="SAM" id="MobiDB-lite"/>
    </source>
</evidence>
<gene>
    <name evidence="2" type="ORF">CK203_062362</name>
</gene>
<proteinExistence type="predicted"/>
<dbReference type="Proteomes" id="UP000288805">
    <property type="component" value="Unassembled WGS sequence"/>
</dbReference>
<reference evidence="2 3" key="1">
    <citation type="journal article" date="2018" name="PLoS Genet.">
        <title>Population sequencing reveals clonal diversity and ancestral inbreeding in the grapevine cultivar Chardonnay.</title>
        <authorList>
            <person name="Roach M.J."/>
            <person name="Johnson D.L."/>
            <person name="Bohlmann J."/>
            <person name="van Vuuren H.J."/>
            <person name="Jones S.J."/>
            <person name="Pretorius I.S."/>
            <person name="Schmidt S.A."/>
            <person name="Borneman A.R."/>
        </authorList>
    </citation>
    <scope>NUCLEOTIDE SEQUENCE [LARGE SCALE GENOMIC DNA]</scope>
    <source>
        <strain evidence="3">cv. Chardonnay</strain>
        <tissue evidence="2">Leaf</tissue>
    </source>
</reference>
<protein>
    <submittedName>
        <fullName evidence="2">Uncharacterized protein</fullName>
    </submittedName>
</protein>
<feature type="region of interest" description="Disordered" evidence="1">
    <location>
        <begin position="1"/>
        <end position="108"/>
    </location>
</feature>